<name>D7MLP0_ARALL</name>
<feature type="non-terminal residue" evidence="1">
    <location>
        <position position="60"/>
    </location>
</feature>
<accession>D7MLP0</accession>
<protein>
    <submittedName>
        <fullName evidence="1">Predicted protein</fullName>
    </submittedName>
</protein>
<gene>
    <name evidence="1" type="ORF">ARALYDRAFT_494901</name>
</gene>
<sequence>MGPEILGTTPSSVMNFLIQTASLAASEAAIYSASVVESAIVLCLELFQLTAPPLRQKTNP</sequence>
<dbReference type="AlphaFoldDB" id="D7MLP0"/>
<evidence type="ECO:0000313" key="2">
    <source>
        <dbReference type="Proteomes" id="UP000008694"/>
    </source>
</evidence>
<organism evidence="2">
    <name type="scientific">Arabidopsis lyrata subsp. lyrata</name>
    <name type="common">Lyre-leaved rock-cress</name>
    <dbReference type="NCBI Taxonomy" id="81972"/>
    <lineage>
        <taxon>Eukaryota</taxon>
        <taxon>Viridiplantae</taxon>
        <taxon>Streptophyta</taxon>
        <taxon>Embryophyta</taxon>
        <taxon>Tracheophyta</taxon>
        <taxon>Spermatophyta</taxon>
        <taxon>Magnoliopsida</taxon>
        <taxon>eudicotyledons</taxon>
        <taxon>Gunneridae</taxon>
        <taxon>Pentapetalae</taxon>
        <taxon>rosids</taxon>
        <taxon>malvids</taxon>
        <taxon>Brassicales</taxon>
        <taxon>Brassicaceae</taxon>
        <taxon>Camelineae</taxon>
        <taxon>Arabidopsis</taxon>
    </lineage>
</organism>
<proteinExistence type="predicted"/>
<reference evidence="2" key="1">
    <citation type="journal article" date="2011" name="Nat. Genet.">
        <title>The Arabidopsis lyrata genome sequence and the basis of rapid genome size change.</title>
        <authorList>
            <person name="Hu T.T."/>
            <person name="Pattyn P."/>
            <person name="Bakker E.G."/>
            <person name="Cao J."/>
            <person name="Cheng J.-F."/>
            <person name="Clark R.M."/>
            <person name="Fahlgren N."/>
            <person name="Fawcett J.A."/>
            <person name="Grimwood J."/>
            <person name="Gundlach H."/>
            <person name="Haberer G."/>
            <person name="Hollister J.D."/>
            <person name="Ossowski S."/>
            <person name="Ottilar R.P."/>
            <person name="Salamov A.A."/>
            <person name="Schneeberger K."/>
            <person name="Spannagl M."/>
            <person name="Wang X."/>
            <person name="Yang L."/>
            <person name="Nasrallah M.E."/>
            <person name="Bergelson J."/>
            <person name="Carrington J.C."/>
            <person name="Gaut B.S."/>
            <person name="Schmutz J."/>
            <person name="Mayer K.F.X."/>
            <person name="Van de Peer Y."/>
            <person name="Grigoriev I.V."/>
            <person name="Nordborg M."/>
            <person name="Weigel D."/>
            <person name="Guo Y.-L."/>
        </authorList>
    </citation>
    <scope>NUCLEOTIDE SEQUENCE [LARGE SCALE GENOMIC DNA]</scope>
    <source>
        <strain evidence="2">cv. MN47</strain>
    </source>
</reference>
<dbReference type="Gramene" id="fgenesh2_kg.8__717__AT3G32340.1">
    <property type="protein sequence ID" value="fgenesh2_kg.8__717__AT3G32340.1"/>
    <property type="gene ID" value="fgenesh2_kg.8__717__AT3G32340.1"/>
</dbReference>
<dbReference type="HOGENOM" id="CLU_2948707_0_0_1"/>
<dbReference type="EMBL" id="GL348720">
    <property type="protein sequence ID" value="EFH41895.1"/>
    <property type="molecule type" value="Genomic_DNA"/>
</dbReference>
<dbReference type="Proteomes" id="UP000008694">
    <property type="component" value="Unassembled WGS sequence"/>
</dbReference>
<evidence type="ECO:0000313" key="1">
    <source>
        <dbReference type="EMBL" id="EFH41895.1"/>
    </source>
</evidence>
<keyword evidence="2" id="KW-1185">Reference proteome</keyword>